<feature type="region of interest" description="Disordered" evidence="7">
    <location>
        <begin position="1091"/>
        <end position="1111"/>
    </location>
</feature>
<keyword evidence="3" id="KW-0378">Hydrolase</keyword>
<dbReference type="GO" id="GO:0004630">
    <property type="term" value="F:phospholipase D activity"/>
    <property type="evidence" value="ECO:0007669"/>
    <property type="project" value="UniProtKB-EC"/>
</dbReference>
<name>A0A9N8VNL6_9GLOM</name>
<evidence type="ECO:0000256" key="4">
    <source>
        <dbReference type="ARBA" id="ARBA00022963"/>
    </source>
</evidence>
<dbReference type="Proteomes" id="UP000789831">
    <property type="component" value="Unassembled WGS sequence"/>
</dbReference>
<accession>A0A9N8VNL6</accession>
<feature type="compositionally biased region" description="Polar residues" evidence="7">
    <location>
        <begin position="1309"/>
        <end position="1327"/>
    </location>
</feature>
<dbReference type="OrthoDB" id="14911at2759"/>
<dbReference type="InterPro" id="IPR019734">
    <property type="entry name" value="TPR_rpt"/>
</dbReference>
<dbReference type="SMART" id="SM00155">
    <property type="entry name" value="PLDc"/>
    <property type="match status" value="2"/>
</dbReference>
<dbReference type="Gene3D" id="3.30.870.10">
    <property type="entry name" value="Endonuclease Chain A"/>
    <property type="match status" value="2"/>
</dbReference>
<dbReference type="PANTHER" id="PTHR18896:SF186">
    <property type="entry name" value="PHOSPHOLIPASE D"/>
    <property type="match status" value="1"/>
</dbReference>
<feature type="compositionally biased region" description="Polar residues" evidence="7">
    <location>
        <begin position="1100"/>
        <end position="1111"/>
    </location>
</feature>
<dbReference type="InterPro" id="IPR001736">
    <property type="entry name" value="PLipase_D/transphosphatidylase"/>
</dbReference>
<evidence type="ECO:0000313" key="10">
    <source>
        <dbReference type="Proteomes" id="UP000789831"/>
    </source>
</evidence>
<feature type="compositionally biased region" description="Low complexity" evidence="7">
    <location>
        <begin position="1292"/>
        <end position="1306"/>
    </location>
</feature>
<proteinExistence type="predicted"/>
<dbReference type="Pfam" id="PF00614">
    <property type="entry name" value="PLDc"/>
    <property type="match status" value="2"/>
</dbReference>
<evidence type="ECO:0000256" key="2">
    <source>
        <dbReference type="ARBA" id="ARBA00022737"/>
    </source>
</evidence>
<keyword evidence="4" id="KW-0442">Lipid degradation</keyword>
<keyword evidence="2" id="KW-0677">Repeat</keyword>
<keyword evidence="6" id="KW-0802">TPR repeat</keyword>
<evidence type="ECO:0000313" key="9">
    <source>
        <dbReference type="EMBL" id="CAG8454479.1"/>
    </source>
</evidence>
<reference evidence="9" key="1">
    <citation type="submission" date="2021-06" db="EMBL/GenBank/DDBJ databases">
        <authorList>
            <person name="Kallberg Y."/>
            <person name="Tangrot J."/>
            <person name="Rosling A."/>
        </authorList>
    </citation>
    <scope>NUCLEOTIDE SEQUENCE</scope>
    <source>
        <strain evidence="9">MT106</strain>
    </source>
</reference>
<feature type="region of interest" description="Disordered" evidence="7">
    <location>
        <begin position="1292"/>
        <end position="1327"/>
    </location>
</feature>
<evidence type="ECO:0000256" key="1">
    <source>
        <dbReference type="ARBA" id="ARBA00012027"/>
    </source>
</evidence>
<comment type="caution">
    <text evidence="9">The sequence shown here is derived from an EMBL/GenBank/DDBJ whole genome shotgun (WGS) entry which is preliminary data.</text>
</comment>
<feature type="repeat" description="TPR" evidence="6">
    <location>
        <begin position="1183"/>
        <end position="1216"/>
    </location>
</feature>
<gene>
    <name evidence="9" type="ORF">AGERDE_LOCUS1917</name>
</gene>
<feature type="region of interest" description="Disordered" evidence="7">
    <location>
        <begin position="1370"/>
        <end position="1408"/>
    </location>
</feature>
<evidence type="ECO:0000256" key="3">
    <source>
        <dbReference type="ARBA" id="ARBA00022801"/>
    </source>
</evidence>
<feature type="domain" description="PLD phosphodiesterase" evidence="8">
    <location>
        <begin position="465"/>
        <end position="492"/>
    </location>
</feature>
<dbReference type="EC" id="3.1.4.4" evidence="1"/>
<dbReference type="InterPro" id="IPR011990">
    <property type="entry name" value="TPR-like_helical_dom_sf"/>
</dbReference>
<dbReference type="SUPFAM" id="SSF48452">
    <property type="entry name" value="TPR-like"/>
    <property type="match status" value="1"/>
</dbReference>
<evidence type="ECO:0000256" key="6">
    <source>
        <dbReference type="PROSITE-ProRule" id="PRU00339"/>
    </source>
</evidence>
<dbReference type="InterPro" id="IPR015679">
    <property type="entry name" value="PLipase_D_fam"/>
</dbReference>
<dbReference type="EMBL" id="CAJVPL010000145">
    <property type="protein sequence ID" value="CAG8454479.1"/>
    <property type="molecule type" value="Genomic_DNA"/>
</dbReference>
<dbReference type="PANTHER" id="PTHR18896">
    <property type="entry name" value="PHOSPHOLIPASE D"/>
    <property type="match status" value="1"/>
</dbReference>
<evidence type="ECO:0000256" key="7">
    <source>
        <dbReference type="SAM" id="MobiDB-lite"/>
    </source>
</evidence>
<dbReference type="GO" id="GO:0009395">
    <property type="term" value="P:phospholipid catabolic process"/>
    <property type="evidence" value="ECO:0007669"/>
    <property type="project" value="TreeGrafter"/>
</dbReference>
<dbReference type="PROSITE" id="PS50035">
    <property type="entry name" value="PLD"/>
    <property type="match status" value="2"/>
</dbReference>
<dbReference type="Gene3D" id="1.25.40.10">
    <property type="entry name" value="Tetratricopeptide repeat domain"/>
    <property type="match status" value="1"/>
</dbReference>
<dbReference type="SUPFAM" id="SSF56024">
    <property type="entry name" value="Phospholipase D/nuclease"/>
    <property type="match status" value="2"/>
</dbReference>
<sequence length="1408" mass="160887">MNFLDSIGNATGAAIGAVENFFNDGTLNKSSKHRFDSFALPRKGAYANWYIDGRDYFLAVSEAISHARQEIFIEDWWLSPELYLRRPPSKNEEYRLDNLLKRKAEEGVKIYVVVYKEVSQALTMDSAHSKHALSSLHPNIVVQRHPDHLVGGTVFWAHHEKICVVDRHIAFIGGLDLCFGRYDTNEHQLADYHPHSNLMEIWPGQDYSNPRIKDFADVQDVAKHFIERWNFIKKEKAENRPEVKVLVYKSDAQHDREDPPQARNYKYFGTDIQAHHYNGTVNIQILRSSSKWSHGIETEKSIQNAYLDTIKNAKHFIYIENQFFITATKESEKFPVKNLIGKAIVERVLRAAKNNERFRIIVCMPLLPAFPCEVDSKDAGTLRLVMNYQYKSICRGGYSILEEIRKANVDPSKYIAFFSLRNYDRVNPSAVRKGLGALSNPSVGGEPVVPHGVVDDDITGNYITEELYIHTKLLIADDKYVIIGSANLNDRSQLGDHDSEIAALIEDTDTIDSELAGRPYKAAKFAATLRRTVFKEHLGLLQDHEHDKVTLKCHPPPHPLDPSVVKLTEADSIVKDPASDKFIAYWNSRAKTNTEAFREVFHCFPDDTVTTWEEYKAFSPDREKIGLGHVCKEDYPLQSVKENLSKIQGHLVEFPTHFLEKEELQGSVIFDSNGEQQRRRARKKTNLSKVMTSIDKEIASIATKYFCERKYDAALESLELLAGRPETSTTTTINLKGTREQKEIQEQKENIDPIVLHNLAVTQYYKGNALQHQALYETLEDVLSKIQVNNASGGIALSAYGVIRDKKTEGFEATTSGDLTNIKNLMNSKSEFDNTSSFSFLEEQSNKYHKKQDISLTTQEQLSDLDLVNTDEDLDAAASDEDEATNGIGPYRYFSKNIPHFIDEAIPLYNKAAIYFQLKRYEGTRDIIEPFLRDNIDRLEEYVACRISWLLMEVYIELCEPAKASQILEWLELKFRDVKSNKSSTFIEEKKFSDKKALENSEYNRADYCNDQEEFLIDEIQKEKQPEESTKVKNDDKVSISNVFPNILKTVPSIYGSPEIAFHTLKKRINALHQVNTDQSKYNYQRQYTDKNSHIESNKSVDSGDSSRIITDNESSDYNISDIEIELELNKAYRKAYSEYLRKNYHTSLEIMESCNKVDSGANGTSLLKNCHFHPRYLVDASSSLLFNTGLSYFANGMYENALQCFEKAAEVREIQSSPWVWIRIGECCLNIYDQITSFAGKEIVRNERFSAATGSFPPDPGDVDYHHPHLPLLEYAISSFQNALIHPVFNNRNDNVNPNSSSRDVTPNVETSRQQQKYQNASRRTFSSMTSQETAIILRSVMIKLAYAQIRNGLYSKALAASQRIIDEIDQESSSNKTDNTGKDEIDDEMTNNRTVEFDDSQNQQQQ</sequence>
<keyword evidence="10" id="KW-1185">Reference proteome</keyword>
<organism evidence="9 10">
    <name type="scientific">Ambispora gerdemannii</name>
    <dbReference type="NCBI Taxonomy" id="144530"/>
    <lineage>
        <taxon>Eukaryota</taxon>
        <taxon>Fungi</taxon>
        <taxon>Fungi incertae sedis</taxon>
        <taxon>Mucoromycota</taxon>
        <taxon>Glomeromycotina</taxon>
        <taxon>Glomeromycetes</taxon>
        <taxon>Archaeosporales</taxon>
        <taxon>Ambisporaceae</taxon>
        <taxon>Ambispora</taxon>
    </lineage>
</organism>
<evidence type="ECO:0000259" key="8">
    <source>
        <dbReference type="PROSITE" id="PS50035"/>
    </source>
</evidence>
<protein>
    <recommendedName>
        <fullName evidence="1">phospholipase D</fullName>
        <ecNumber evidence="1">3.1.4.4</ecNumber>
    </recommendedName>
</protein>
<dbReference type="CDD" id="cd09141">
    <property type="entry name" value="PLDc_vPLD1_2_yPLD_like_2"/>
    <property type="match status" value="1"/>
</dbReference>
<evidence type="ECO:0000256" key="5">
    <source>
        <dbReference type="ARBA" id="ARBA00023098"/>
    </source>
</evidence>
<keyword evidence="5" id="KW-0443">Lipid metabolism</keyword>
<dbReference type="PROSITE" id="PS50005">
    <property type="entry name" value="TPR"/>
    <property type="match status" value="1"/>
</dbReference>
<dbReference type="CDD" id="cd09138">
    <property type="entry name" value="PLDc_vPLD1_2_yPLD_like_1"/>
    <property type="match status" value="1"/>
</dbReference>
<dbReference type="SMART" id="SM00028">
    <property type="entry name" value="TPR"/>
    <property type="match status" value="1"/>
</dbReference>
<feature type="domain" description="PLD phosphodiesterase" evidence="8">
    <location>
        <begin position="154"/>
        <end position="181"/>
    </location>
</feature>